<dbReference type="InterPro" id="IPR007212">
    <property type="entry name" value="Zf-like"/>
</dbReference>
<dbReference type="EMBL" id="FOFO01000036">
    <property type="protein sequence ID" value="SEQ48501.1"/>
    <property type="molecule type" value="Genomic_DNA"/>
</dbReference>
<gene>
    <name evidence="2" type="ORF">SAMN05421693_1361</name>
</gene>
<reference evidence="2 3" key="1">
    <citation type="submission" date="2016-10" db="EMBL/GenBank/DDBJ databases">
        <authorList>
            <person name="de Groot N.N."/>
        </authorList>
    </citation>
    <scope>NUCLEOTIDE SEQUENCE [LARGE SCALE GENOMIC DNA]</scope>
    <source>
        <strain evidence="2 3">B7-7</strain>
    </source>
</reference>
<proteinExistence type="predicted"/>
<dbReference type="Pfam" id="PF04071">
    <property type="entry name" value="zf-like"/>
    <property type="match status" value="1"/>
</dbReference>
<protein>
    <submittedName>
        <fullName evidence="2">Cysteine-rich small domain-containing protein</fullName>
    </submittedName>
</protein>
<keyword evidence="3" id="KW-1185">Reference proteome</keyword>
<evidence type="ECO:0000259" key="1">
    <source>
        <dbReference type="Pfam" id="PF04071"/>
    </source>
</evidence>
<dbReference type="AlphaFoldDB" id="A0A1H9GEG2"/>
<accession>A0A1H9GEG2</accession>
<evidence type="ECO:0000313" key="3">
    <source>
        <dbReference type="Proteomes" id="UP000199496"/>
    </source>
</evidence>
<evidence type="ECO:0000313" key="2">
    <source>
        <dbReference type="EMBL" id="SEQ48501.1"/>
    </source>
</evidence>
<dbReference type="RefSeq" id="WP_090209383.1">
    <property type="nucleotide sequence ID" value="NZ_FOFO01000036.1"/>
</dbReference>
<sequence>MASRDDTENEAYKGFTNSACPFMPCHRGITRAFNCLFCYCPLMAYDCPGPYTVFTDPQGKPHKDCSDCTLPHDGYRQSWHFIQKGLERPVFWNGCPQTRHRIVQPEDDRSSGP</sequence>
<name>A0A1H9GEG2_9GAMM</name>
<dbReference type="STRING" id="867345.SAMN05421693_1361"/>
<organism evidence="2 3">
    <name type="scientific">Ectothiorhodospira magna</name>
    <dbReference type="NCBI Taxonomy" id="867345"/>
    <lineage>
        <taxon>Bacteria</taxon>
        <taxon>Pseudomonadati</taxon>
        <taxon>Pseudomonadota</taxon>
        <taxon>Gammaproteobacteria</taxon>
        <taxon>Chromatiales</taxon>
        <taxon>Ectothiorhodospiraceae</taxon>
        <taxon>Ectothiorhodospira</taxon>
    </lineage>
</organism>
<dbReference type="Proteomes" id="UP000199496">
    <property type="component" value="Unassembled WGS sequence"/>
</dbReference>
<feature type="domain" description="Cysteine-rich small" evidence="1">
    <location>
        <begin position="13"/>
        <end position="74"/>
    </location>
</feature>
<dbReference type="OrthoDB" id="9799337at2"/>